<comment type="caution">
    <text evidence="1">The sequence shown here is derived from an EMBL/GenBank/DDBJ whole genome shotgun (WGS) entry which is preliminary data.</text>
</comment>
<sequence>MIAIILKFLDINLSLHDRHFGQKAALYKLVCVFSLDFKNVV</sequence>
<dbReference type="EMBL" id="JFZV01000001">
    <property type="protein sequence ID" value="KDN15648.1"/>
    <property type="molecule type" value="Genomic_DNA"/>
</dbReference>
<accession>A0A836MR72</accession>
<dbReference type="Proteomes" id="UP000027170">
    <property type="component" value="Unassembled WGS sequence"/>
</dbReference>
<evidence type="ECO:0000313" key="1">
    <source>
        <dbReference type="EMBL" id="KDN15648.1"/>
    </source>
</evidence>
<evidence type="ECO:0000313" key="2">
    <source>
        <dbReference type="Proteomes" id="UP000027170"/>
    </source>
</evidence>
<name>A0A836MR72_9NEIS</name>
<proteinExistence type="predicted"/>
<dbReference type="AlphaFoldDB" id="A0A836MR72"/>
<protein>
    <submittedName>
        <fullName evidence="1">Uncharacterized protein</fullName>
    </submittedName>
</protein>
<gene>
    <name evidence="1" type="ORF">SALWKB29_0067</name>
</gene>
<organism evidence="1 2">
    <name type="scientific">Snodgrassella communis</name>
    <dbReference type="NCBI Taxonomy" id="2946699"/>
    <lineage>
        <taxon>Bacteria</taxon>
        <taxon>Pseudomonadati</taxon>
        <taxon>Pseudomonadota</taxon>
        <taxon>Betaproteobacteria</taxon>
        <taxon>Neisseriales</taxon>
        <taxon>Neisseriaceae</taxon>
        <taxon>Snodgrassella</taxon>
    </lineage>
</organism>
<keyword evidence="2" id="KW-1185">Reference proteome</keyword>
<reference evidence="1 2" key="1">
    <citation type="submission" date="2014-03" db="EMBL/GenBank/DDBJ databases">
        <title>The genomes of two eusocial bee gut symbionts.</title>
        <authorList>
            <person name="Kwong W.K."/>
            <person name="Engel P."/>
            <person name="Koch H."/>
            <person name="Moran N.A."/>
        </authorList>
    </citation>
    <scope>NUCLEOTIDE SEQUENCE [LARGE SCALE GENOMIC DNA]</scope>
    <source>
        <strain evidence="2">wkB29</strain>
    </source>
</reference>